<evidence type="ECO:0000313" key="1">
    <source>
        <dbReference type="EMBL" id="OLP94018.1"/>
    </source>
</evidence>
<sequence>MMLGARLASSVCLPLLWLDLKASAGIGLMVWMLLPGMRFLAAAVSQDVFHLLKKPSTLDCQILITFPSHDLGGELEQRSLETVHWESFVQTNGSTDSFATGVRQLMSMLDEVEKARGCEDARAKSEVMVMVQKFIKSPKEDGRGAKDEDGDVEAHL</sequence>
<accession>A0A1Q9DFT7</accession>
<gene>
    <name evidence="1" type="ORF">AK812_SmicGene24031</name>
</gene>
<organism evidence="1 2">
    <name type="scientific">Symbiodinium microadriaticum</name>
    <name type="common">Dinoflagellate</name>
    <name type="synonym">Zooxanthella microadriatica</name>
    <dbReference type="NCBI Taxonomy" id="2951"/>
    <lineage>
        <taxon>Eukaryota</taxon>
        <taxon>Sar</taxon>
        <taxon>Alveolata</taxon>
        <taxon>Dinophyceae</taxon>
        <taxon>Suessiales</taxon>
        <taxon>Symbiodiniaceae</taxon>
        <taxon>Symbiodinium</taxon>
    </lineage>
</organism>
<reference evidence="1 2" key="1">
    <citation type="submission" date="2016-02" db="EMBL/GenBank/DDBJ databases">
        <title>Genome analysis of coral dinoflagellate symbionts highlights evolutionary adaptations to a symbiotic lifestyle.</title>
        <authorList>
            <person name="Aranda M."/>
            <person name="Li Y."/>
            <person name="Liew Y.J."/>
            <person name="Baumgarten S."/>
            <person name="Simakov O."/>
            <person name="Wilson M."/>
            <person name="Piel J."/>
            <person name="Ashoor H."/>
            <person name="Bougouffa S."/>
            <person name="Bajic V.B."/>
            <person name="Ryu T."/>
            <person name="Ravasi T."/>
            <person name="Bayer T."/>
            <person name="Micklem G."/>
            <person name="Kim H."/>
            <person name="Bhak J."/>
            <person name="Lajeunesse T.C."/>
            <person name="Voolstra C.R."/>
        </authorList>
    </citation>
    <scope>NUCLEOTIDE SEQUENCE [LARGE SCALE GENOMIC DNA]</scope>
    <source>
        <strain evidence="1 2">CCMP2467</strain>
    </source>
</reference>
<dbReference type="EMBL" id="LSRX01000562">
    <property type="protein sequence ID" value="OLP94018.1"/>
    <property type="molecule type" value="Genomic_DNA"/>
</dbReference>
<protein>
    <submittedName>
        <fullName evidence="1">Uncharacterized protein</fullName>
    </submittedName>
</protein>
<name>A0A1Q9DFT7_SYMMI</name>
<evidence type="ECO:0000313" key="2">
    <source>
        <dbReference type="Proteomes" id="UP000186817"/>
    </source>
</evidence>
<proteinExistence type="predicted"/>
<comment type="caution">
    <text evidence="1">The sequence shown here is derived from an EMBL/GenBank/DDBJ whole genome shotgun (WGS) entry which is preliminary data.</text>
</comment>
<dbReference type="Proteomes" id="UP000186817">
    <property type="component" value="Unassembled WGS sequence"/>
</dbReference>
<dbReference type="AlphaFoldDB" id="A0A1Q9DFT7"/>
<keyword evidence="2" id="KW-1185">Reference proteome</keyword>